<feature type="region of interest" description="Disordered" evidence="1">
    <location>
        <begin position="206"/>
        <end position="232"/>
    </location>
</feature>
<keyword evidence="3" id="KW-0378">Hydrolase</keyword>
<evidence type="ECO:0000313" key="4">
    <source>
        <dbReference type="Proteomes" id="UP000236959"/>
    </source>
</evidence>
<evidence type="ECO:0000313" key="3">
    <source>
        <dbReference type="EMBL" id="POF32426.1"/>
    </source>
</evidence>
<dbReference type="Pfam" id="PF13930">
    <property type="entry name" value="Endonuclea_NS_2"/>
    <property type="match status" value="1"/>
</dbReference>
<dbReference type="EMBL" id="PPCN01000003">
    <property type="protein sequence ID" value="POF32426.1"/>
    <property type="molecule type" value="Genomic_DNA"/>
</dbReference>
<dbReference type="RefSeq" id="WP_103222338.1">
    <property type="nucleotide sequence ID" value="NZ_PPCN01000003.1"/>
</dbReference>
<evidence type="ECO:0000259" key="2">
    <source>
        <dbReference type="Pfam" id="PF13930"/>
    </source>
</evidence>
<proteinExistence type="predicted"/>
<feature type="compositionally biased region" description="Low complexity" evidence="1">
    <location>
        <begin position="256"/>
        <end position="267"/>
    </location>
</feature>
<organism evidence="3 4">
    <name type="scientific">Roseibium marinum</name>
    <dbReference type="NCBI Taxonomy" id="281252"/>
    <lineage>
        <taxon>Bacteria</taxon>
        <taxon>Pseudomonadati</taxon>
        <taxon>Pseudomonadota</taxon>
        <taxon>Alphaproteobacteria</taxon>
        <taxon>Hyphomicrobiales</taxon>
        <taxon>Stappiaceae</taxon>
        <taxon>Roseibium</taxon>
    </lineage>
</organism>
<comment type="caution">
    <text evidence="3">The sequence shown here is derived from an EMBL/GenBank/DDBJ whole genome shotgun (WGS) entry which is preliminary data.</text>
</comment>
<feature type="domain" description="Type VII secretion system protein EssD-like" evidence="2">
    <location>
        <begin position="83"/>
        <end position="155"/>
    </location>
</feature>
<reference evidence="3 4" key="1">
    <citation type="submission" date="2018-01" db="EMBL/GenBank/DDBJ databases">
        <title>Genomic Encyclopedia of Archaeal and Bacterial Type Strains, Phase II (KMG-II): from individual species to whole genera.</title>
        <authorList>
            <person name="Goeker M."/>
        </authorList>
    </citation>
    <scope>NUCLEOTIDE SEQUENCE [LARGE SCALE GENOMIC DNA]</scope>
    <source>
        <strain evidence="3 4">DSM 17023</strain>
    </source>
</reference>
<dbReference type="GO" id="GO:0004519">
    <property type="term" value="F:endonuclease activity"/>
    <property type="evidence" value="ECO:0007669"/>
    <property type="project" value="UniProtKB-KW"/>
</dbReference>
<keyword evidence="3" id="KW-0255">Endonuclease</keyword>
<protein>
    <submittedName>
        <fullName evidence="3">DNA/RNA non-specific endonuclease</fullName>
    </submittedName>
</protein>
<dbReference type="InterPro" id="IPR044927">
    <property type="entry name" value="Endonuclea_NS_2"/>
</dbReference>
<evidence type="ECO:0000256" key="1">
    <source>
        <dbReference type="SAM" id="MobiDB-lite"/>
    </source>
</evidence>
<accession>A0A2S3UXL0</accession>
<dbReference type="AlphaFoldDB" id="A0A2S3UXL0"/>
<feature type="region of interest" description="Disordered" evidence="1">
    <location>
        <begin position="244"/>
        <end position="267"/>
    </location>
</feature>
<keyword evidence="4" id="KW-1185">Reference proteome</keyword>
<keyword evidence="3" id="KW-0540">Nuclease</keyword>
<sequence length="267" mass="30209">MPVYTYNTLYDGTKRPNEYGSVTVLSEILFPGTSRQYERQTAVYGYVYPLDTTSGRKSAPEPPSYRIGMTKRIPKKAKLISPRNTGTVDMDKGHIIALELGGPDVSYNICPQWSQFQRNGEWRRMEVEIHKIAQDQEEQDNLVKMTVSLFYTNSQSHTRWLCPSRFQVDLSLNDTGGLHKSYTIDNTHSSVDDMMFQRVADELELKDSDSDISEDTRPPLSPSPSFPGAQPVIIQRRNSMSGFDFLNSLNDDDSEGSSYSDSSDMSD</sequence>
<feature type="compositionally biased region" description="Basic and acidic residues" evidence="1">
    <location>
        <begin position="206"/>
        <end position="217"/>
    </location>
</feature>
<dbReference type="Proteomes" id="UP000236959">
    <property type="component" value="Unassembled WGS sequence"/>
</dbReference>
<name>A0A2S3UXL0_9HYPH</name>
<dbReference type="OrthoDB" id="2664633at2"/>
<gene>
    <name evidence="3" type="ORF">CLV41_103349</name>
</gene>